<evidence type="ECO:0000256" key="7">
    <source>
        <dbReference type="ARBA" id="ARBA00023136"/>
    </source>
</evidence>
<dbReference type="EMBL" id="MK471355">
    <property type="protein sequence ID" value="QDE53449.1"/>
    <property type="molecule type" value="Genomic_DNA"/>
</dbReference>
<dbReference type="InterPro" id="IPR024791">
    <property type="entry name" value="Cyt_c/ubiquinol_Oxase_su3"/>
</dbReference>
<accession>A0A4Y6AA67</accession>
<dbReference type="Gene3D" id="1.10.287.70">
    <property type="match status" value="1"/>
</dbReference>
<comment type="function">
    <text evidence="8">Component of the cytochrome c oxidase, the last enzyme in the mitochondrial electron transport chain which drives oxidative phosphorylation. The respiratory chain contains 3 multisubunit complexes succinate dehydrogenase (complex II, CII), ubiquinol-cytochrome c oxidoreductase (cytochrome b-c1 complex, complex III, CIII) and cytochrome c oxidase (complex IV, CIV), that cooperate to transfer electrons derived from NADH and succinate to molecular oxygen, creating an electrochemical gradient over the inner membrane that drives transmembrane transport and the ATP synthase. Cytochrome c oxidase is the component of the respiratory chain that catalyzes the reduction of oxygen to water. Electrons originating from reduced cytochrome c in the intermembrane space (IMS) are transferred via the dinuclear copper A center (CU(A)) of subunit 2 and heme A of subunit 1 to the active site in subunit 1, a binuclear center (BNC) formed by heme A3 and copper B (CU(B)). The BNC reduces molecular oxygen to 2 water molecules using 4 electrons from cytochrome c in the IMS and 4 protons from the mitochondrial matrix.</text>
</comment>
<dbReference type="InterPro" id="IPR013833">
    <property type="entry name" value="Cyt_c_oxidase_su3_a-hlx"/>
</dbReference>
<evidence type="ECO:0000256" key="6">
    <source>
        <dbReference type="ARBA" id="ARBA00022989"/>
    </source>
</evidence>
<comment type="similarity">
    <text evidence="2 8">Belongs to the cytochrome c oxidase subunit 3 family.</text>
</comment>
<dbReference type="GO" id="GO:0016020">
    <property type="term" value="C:membrane"/>
    <property type="evidence" value="ECO:0007669"/>
    <property type="project" value="UniProtKB-SubCell"/>
</dbReference>
<name>A0A4Y6AA67_9BILA</name>
<dbReference type="PANTHER" id="PTHR11403">
    <property type="entry name" value="CYTOCHROME C OXIDASE SUBUNIT III"/>
    <property type="match status" value="1"/>
</dbReference>
<proteinExistence type="inferred from homology"/>
<dbReference type="PROSITE" id="PS50253">
    <property type="entry name" value="COX3"/>
    <property type="match status" value="1"/>
</dbReference>
<comment type="subcellular location">
    <subcellularLocation>
        <location evidence="1">Membrane</location>
        <topology evidence="1">Multi-pass membrane protein</topology>
    </subcellularLocation>
</comment>
<evidence type="ECO:0000256" key="4">
    <source>
        <dbReference type="ARBA" id="ARBA00022692"/>
    </source>
</evidence>
<dbReference type="Gene3D" id="1.20.120.80">
    <property type="entry name" value="Cytochrome c oxidase, subunit III, four-helix bundle"/>
    <property type="match status" value="1"/>
</dbReference>
<evidence type="ECO:0000256" key="9">
    <source>
        <dbReference type="SAM" id="Phobius"/>
    </source>
</evidence>
<dbReference type="InterPro" id="IPR000298">
    <property type="entry name" value="Cyt_c_oxidase-like_su3"/>
</dbReference>
<dbReference type="InterPro" id="IPR035973">
    <property type="entry name" value="Cyt_c_oxidase_su3-like_sf"/>
</dbReference>
<dbReference type="SUPFAM" id="SSF81452">
    <property type="entry name" value="Cytochrome c oxidase subunit III-like"/>
    <property type="match status" value="1"/>
</dbReference>
<keyword evidence="8 11" id="KW-0496">Mitochondrion</keyword>
<evidence type="ECO:0000256" key="5">
    <source>
        <dbReference type="ARBA" id="ARBA00022967"/>
    </source>
</evidence>
<dbReference type="Pfam" id="PF00510">
    <property type="entry name" value="COX3"/>
    <property type="match status" value="1"/>
</dbReference>
<evidence type="ECO:0000256" key="2">
    <source>
        <dbReference type="ARBA" id="ARBA00010581"/>
    </source>
</evidence>
<dbReference type="GO" id="GO:0019646">
    <property type="term" value="P:aerobic electron transport chain"/>
    <property type="evidence" value="ECO:0007669"/>
    <property type="project" value="InterPro"/>
</dbReference>
<feature type="transmembrane region" description="Helical" evidence="9">
    <location>
        <begin position="103"/>
        <end position="123"/>
    </location>
</feature>
<gene>
    <name evidence="11" type="primary">COX3</name>
</gene>
<dbReference type="AlphaFoldDB" id="A0A4Y6AA67"/>
<feature type="transmembrane region" description="Helical" evidence="9">
    <location>
        <begin position="135"/>
        <end position="152"/>
    </location>
</feature>
<dbReference type="GO" id="GO:0004129">
    <property type="term" value="F:cytochrome-c oxidase activity"/>
    <property type="evidence" value="ECO:0007669"/>
    <property type="project" value="InterPro"/>
</dbReference>
<evidence type="ECO:0000256" key="3">
    <source>
        <dbReference type="ARBA" id="ARBA00015944"/>
    </source>
</evidence>
<evidence type="ECO:0000256" key="1">
    <source>
        <dbReference type="ARBA" id="ARBA00004141"/>
    </source>
</evidence>
<evidence type="ECO:0000313" key="11">
    <source>
        <dbReference type="EMBL" id="QDE53449.1"/>
    </source>
</evidence>
<keyword evidence="6 9" id="KW-1133">Transmembrane helix</keyword>
<evidence type="ECO:0000256" key="8">
    <source>
        <dbReference type="RuleBase" id="RU003375"/>
    </source>
</evidence>
<feature type="transmembrane region" description="Helical" evidence="9">
    <location>
        <begin position="6"/>
        <end position="24"/>
    </location>
</feature>
<reference evidence="11" key="1">
    <citation type="journal article" date="2019" name="Parasitol. Res.">
        <title>Characterization of the complete mitochondrial genome of Sphaerirostris picae (Rudolphi, 1819) (Acanthocephala: Centrorhynchidae), representative of the genus Sphaerirostris.</title>
        <authorList>
            <person name="Muhammad N."/>
            <person name="Suleman"/>
            <person name="Ma J."/>
            <person name="Khan M.S."/>
            <person name="Li L."/>
            <person name="Zhao Q."/>
            <person name="Ahmad M.S."/>
            <person name="Zhu X.Q."/>
        </authorList>
    </citation>
    <scope>NUCLEOTIDE SEQUENCE</scope>
    <source>
        <strain evidence="11">Pakistan</strain>
    </source>
</reference>
<keyword evidence="5" id="KW-1278">Translocase</keyword>
<feature type="domain" description="Heme-copper oxidase subunit III family profile" evidence="10">
    <location>
        <begin position="1"/>
        <end position="237"/>
    </location>
</feature>
<sequence length="237" mass="26167">MVVSVSMWPFVVSVGSLVVVMGVISAGSWGLISGLMLVSVGLWMWAGEDQLKWVGVVGEVGNSSGKMGVLIFIFSEFVFFFSLVVSGIYLVEEWDMGEVVDMEGAPLLISLVLLSSGVSVTVAHQFLHSGRMLEAGLWEGVTVFLGLLFLGVQYEEWFSNWFEFGDGVGGSLFYFVTGFHGLHVLMGVSLNAMMVIMLVGGGCNEVGEWKAEGVVWYWHFVDVVWLFVYLVVYWYCM</sequence>
<organism evidence="11">
    <name type="scientific">Sphaerirostris picae</name>
    <dbReference type="NCBI Taxonomy" id="2575820"/>
    <lineage>
        <taxon>Eukaryota</taxon>
        <taxon>Metazoa</taxon>
        <taxon>Spiralia</taxon>
        <taxon>Lophotrochozoa</taxon>
        <taxon>Acanthocephala</taxon>
        <taxon>Palaeacanthocephala</taxon>
        <taxon>Polymorphida</taxon>
        <taxon>Centrorhynchidae</taxon>
        <taxon>Sphaerirostris</taxon>
    </lineage>
</organism>
<dbReference type="PANTHER" id="PTHR11403:SF7">
    <property type="entry name" value="CYTOCHROME C OXIDASE SUBUNIT 3"/>
    <property type="match status" value="1"/>
</dbReference>
<keyword evidence="4 8" id="KW-0812">Transmembrane</keyword>
<keyword evidence="7 9" id="KW-0472">Membrane</keyword>
<evidence type="ECO:0000259" key="10">
    <source>
        <dbReference type="PROSITE" id="PS50253"/>
    </source>
</evidence>
<feature type="transmembrane region" description="Helical" evidence="9">
    <location>
        <begin position="172"/>
        <end position="196"/>
    </location>
</feature>
<protein>
    <recommendedName>
        <fullName evidence="3 8">Cytochrome c oxidase subunit 3</fullName>
    </recommendedName>
</protein>
<feature type="transmembrane region" description="Helical" evidence="9">
    <location>
        <begin position="216"/>
        <end position="236"/>
    </location>
</feature>
<geneLocation type="mitochondrion" evidence="11"/>
<feature type="transmembrane region" description="Helical" evidence="9">
    <location>
        <begin position="67"/>
        <end position="91"/>
    </location>
</feature>